<dbReference type="AlphaFoldDB" id="A0A644TQQ1"/>
<dbReference type="Pfam" id="PF08240">
    <property type="entry name" value="ADH_N"/>
    <property type="match status" value="1"/>
</dbReference>
<dbReference type="Pfam" id="PF13602">
    <property type="entry name" value="ADH_zinc_N_2"/>
    <property type="match status" value="1"/>
</dbReference>
<evidence type="ECO:0000313" key="7">
    <source>
        <dbReference type="EMBL" id="MPL68001.1"/>
    </source>
</evidence>
<dbReference type="EMBL" id="VSSQ01000039">
    <property type="protein sequence ID" value="MPL68001.1"/>
    <property type="molecule type" value="Genomic_DNA"/>
</dbReference>
<dbReference type="GO" id="GO:0003723">
    <property type="term" value="F:RNA binding"/>
    <property type="evidence" value="ECO:0007669"/>
    <property type="project" value="UniProtKB-KW"/>
</dbReference>
<keyword evidence="3" id="KW-0963">Cytoplasm</keyword>
<proteinExistence type="predicted"/>
<dbReference type="EC" id="1.3.1.103" evidence="7"/>
<reference evidence="7" key="1">
    <citation type="submission" date="2019-08" db="EMBL/GenBank/DDBJ databases">
        <authorList>
            <person name="Kucharzyk K."/>
            <person name="Murdoch R.W."/>
            <person name="Higgins S."/>
            <person name="Loffler F."/>
        </authorList>
    </citation>
    <scope>NUCLEOTIDE SEQUENCE</scope>
</reference>
<gene>
    <name evidence="7" type="ORF">SDC9_13705</name>
</gene>
<organism evidence="7">
    <name type="scientific">bioreactor metagenome</name>
    <dbReference type="NCBI Taxonomy" id="1076179"/>
    <lineage>
        <taxon>unclassified sequences</taxon>
        <taxon>metagenomes</taxon>
        <taxon>ecological metagenomes</taxon>
    </lineage>
</organism>
<dbReference type="SMART" id="SM00829">
    <property type="entry name" value="PKS_ER"/>
    <property type="match status" value="1"/>
</dbReference>
<evidence type="ECO:0000256" key="2">
    <source>
        <dbReference type="ARBA" id="ARBA00011881"/>
    </source>
</evidence>
<name>A0A644TQQ1_9ZZZZ</name>
<comment type="subcellular location">
    <subcellularLocation>
        <location evidence="1">Cytoplasm</location>
    </subcellularLocation>
</comment>
<dbReference type="SUPFAM" id="SSF50129">
    <property type="entry name" value="GroES-like"/>
    <property type="match status" value="1"/>
</dbReference>
<dbReference type="Gene3D" id="3.40.50.720">
    <property type="entry name" value="NAD(P)-binding Rossmann-like Domain"/>
    <property type="match status" value="1"/>
</dbReference>
<evidence type="ECO:0000256" key="4">
    <source>
        <dbReference type="ARBA" id="ARBA00022857"/>
    </source>
</evidence>
<dbReference type="Gene3D" id="3.90.180.10">
    <property type="entry name" value="Medium-chain alcohol dehydrogenases, catalytic domain"/>
    <property type="match status" value="1"/>
</dbReference>
<keyword evidence="5" id="KW-0694">RNA-binding</keyword>
<dbReference type="InterPro" id="IPR011032">
    <property type="entry name" value="GroES-like_sf"/>
</dbReference>
<accession>A0A644TQQ1</accession>
<comment type="caution">
    <text evidence="7">The sequence shown here is derived from an EMBL/GenBank/DDBJ whole genome shotgun (WGS) entry which is preliminary data.</text>
</comment>
<sequence>MQAMVIRRFGGPEVFELAELNKPAVKPGYVLVKVSASSVNPIELKIRSGLVPAIAHEFPAVLNSDFSGQIVAVGDDTAPWKIGDKVFGFAGGAGTLQGALAEYMLVDAKLIAKKPNNIDDAQAALFPVVSITAWEALVEKASVKIGDKVLIHGAAGGVGQIALQIAKAQGAIVYGTVRREEQTVVAKAFGADYIINTANESVEEYTAKYTDNKGFDIVMDPVGGDNLANSFKAVKMKGAVCTTNARVTVDIGLMHSKAISLHAVFIMMSLLYNRDREKHGQILQRVAALIEANKLRIHVDKQQFRFDEIAKAHEYVESRKALGKVSLISSFI</sequence>
<dbReference type="GO" id="GO:0102523">
    <property type="term" value="F:2-chloroacrylate reductase activity"/>
    <property type="evidence" value="ECO:0007669"/>
    <property type="project" value="UniProtKB-EC"/>
</dbReference>
<dbReference type="InterPro" id="IPR020843">
    <property type="entry name" value="ER"/>
</dbReference>
<dbReference type="InterPro" id="IPR002364">
    <property type="entry name" value="Quin_OxRdtase/zeta-crystal_CS"/>
</dbReference>
<dbReference type="SUPFAM" id="SSF51735">
    <property type="entry name" value="NAD(P)-binding Rossmann-fold domains"/>
    <property type="match status" value="1"/>
</dbReference>
<dbReference type="PANTHER" id="PTHR44154">
    <property type="entry name" value="QUINONE OXIDOREDUCTASE"/>
    <property type="match status" value="1"/>
</dbReference>
<dbReference type="InterPro" id="IPR036291">
    <property type="entry name" value="NAD(P)-bd_dom_sf"/>
</dbReference>
<keyword evidence="4" id="KW-0521">NADP</keyword>
<dbReference type="InterPro" id="IPR051603">
    <property type="entry name" value="Zinc-ADH_QOR/CCCR"/>
</dbReference>
<evidence type="ECO:0000256" key="1">
    <source>
        <dbReference type="ARBA" id="ARBA00004496"/>
    </source>
</evidence>
<dbReference type="PROSITE" id="PS01162">
    <property type="entry name" value="QOR_ZETA_CRYSTAL"/>
    <property type="match status" value="1"/>
</dbReference>
<dbReference type="PANTHER" id="PTHR44154:SF1">
    <property type="entry name" value="QUINONE OXIDOREDUCTASE"/>
    <property type="match status" value="1"/>
</dbReference>
<keyword evidence="7" id="KW-0560">Oxidoreductase</keyword>
<evidence type="ECO:0000256" key="5">
    <source>
        <dbReference type="ARBA" id="ARBA00022884"/>
    </source>
</evidence>
<protein>
    <submittedName>
        <fullName evidence="7">2-haloacrylate reductase</fullName>
        <ecNumber evidence="7">1.3.1.103</ecNumber>
    </submittedName>
</protein>
<evidence type="ECO:0000256" key="3">
    <source>
        <dbReference type="ARBA" id="ARBA00022490"/>
    </source>
</evidence>
<comment type="subunit">
    <text evidence="2">Homotetramer.</text>
</comment>
<evidence type="ECO:0000259" key="6">
    <source>
        <dbReference type="SMART" id="SM00829"/>
    </source>
</evidence>
<dbReference type="GO" id="GO:0005737">
    <property type="term" value="C:cytoplasm"/>
    <property type="evidence" value="ECO:0007669"/>
    <property type="project" value="UniProtKB-SubCell"/>
</dbReference>
<dbReference type="GO" id="GO:0008270">
    <property type="term" value="F:zinc ion binding"/>
    <property type="evidence" value="ECO:0007669"/>
    <property type="project" value="InterPro"/>
</dbReference>
<dbReference type="InterPro" id="IPR013154">
    <property type="entry name" value="ADH-like_N"/>
</dbReference>
<dbReference type="CDD" id="cd08272">
    <property type="entry name" value="MDR6"/>
    <property type="match status" value="1"/>
</dbReference>
<feature type="domain" description="Enoyl reductase (ER)" evidence="6">
    <location>
        <begin position="10"/>
        <end position="327"/>
    </location>
</feature>